<keyword evidence="2" id="KW-0378">Hydrolase</keyword>
<dbReference type="SUPFAM" id="SSF50199">
    <property type="entry name" value="Staphylococcal nuclease"/>
    <property type="match status" value="1"/>
</dbReference>
<reference evidence="2 3" key="1">
    <citation type="submission" date="2019-01" db="EMBL/GenBank/DDBJ databases">
        <authorList>
            <consortium name="Pathogen Informatics"/>
        </authorList>
    </citation>
    <scope>NUCLEOTIDE SEQUENCE [LARGE SCALE GENOMIC DNA]</scope>
    <source>
        <strain evidence="2 3">NCTC10142</strain>
        <plasmid evidence="3">13</plasmid>
    </source>
</reference>
<name>A0A449AIY5_9BACT</name>
<accession>A0A449AIY5</accession>
<evidence type="ECO:0000313" key="3">
    <source>
        <dbReference type="Proteomes" id="UP000289506"/>
    </source>
</evidence>
<dbReference type="InterPro" id="IPR016071">
    <property type="entry name" value="Staphylococal_nuclease_OB-fold"/>
</dbReference>
<proteinExistence type="predicted"/>
<dbReference type="InterPro" id="IPR002071">
    <property type="entry name" value="Thermonucl_AS"/>
</dbReference>
<feature type="domain" description="TNase-like" evidence="1">
    <location>
        <begin position="30"/>
        <end position="182"/>
    </location>
</feature>
<dbReference type="Gene3D" id="2.40.50.90">
    <property type="match status" value="1"/>
</dbReference>
<geneLocation type="plasmid" evidence="2 3">
    <name>13</name>
</geneLocation>
<dbReference type="SMART" id="SM00318">
    <property type="entry name" value="SNc"/>
    <property type="match status" value="1"/>
</dbReference>
<organism evidence="2 3">
    <name type="scientific">Mycoplasmopsis cynos</name>
    <dbReference type="NCBI Taxonomy" id="171284"/>
    <lineage>
        <taxon>Bacteria</taxon>
        <taxon>Bacillati</taxon>
        <taxon>Mycoplasmatota</taxon>
        <taxon>Mycoplasmoidales</taxon>
        <taxon>Metamycoplasmataceae</taxon>
        <taxon>Mycoplasmopsis</taxon>
    </lineage>
</organism>
<protein>
    <submittedName>
        <fullName evidence="2">Thermonuclease</fullName>
        <ecNumber evidence="2">3.1.31.1</ecNumber>
    </submittedName>
</protein>
<dbReference type="AlphaFoldDB" id="A0A449AIY5"/>
<keyword evidence="2" id="KW-0614">Plasmid</keyword>
<dbReference type="EMBL" id="LR214986">
    <property type="protein sequence ID" value="VEU64975.1"/>
    <property type="molecule type" value="Genomic_DNA"/>
</dbReference>
<evidence type="ECO:0000259" key="1">
    <source>
        <dbReference type="PROSITE" id="PS50830"/>
    </source>
</evidence>
<dbReference type="Pfam" id="PF00565">
    <property type="entry name" value="SNase"/>
    <property type="match status" value="1"/>
</dbReference>
<dbReference type="EC" id="3.1.31.1" evidence="2"/>
<dbReference type="Proteomes" id="UP000289506">
    <property type="component" value="Plasmid 13"/>
</dbReference>
<gene>
    <name evidence="2" type="primary">nucH</name>
    <name evidence="2" type="ORF">NCTC10142_00743</name>
</gene>
<dbReference type="RefSeq" id="WP_129720849.1">
    <property type="nucleotide sequence ID" value="NZ_LR214986.1"/>
</dbReference>
<evidence type="ECO:0000313" key="2">
    <source>
        <dbReference type="EMBL" id="VEU64975.1"/>
    </source>
</evidence>
<dbReference type="GO" id="GO:1990599">
    <property type="term" value="F:3' overhang single-stranded DNA endodeoxyribonuclease activity"/>
    <property type="evidence" value="ECO:0007669"/>
    <property type="project" value="UniProtKB-EC"/>
</dbReference>
<dbReference type="PROSITE" id="PS51257">
    <property type="entry name" value="PROKAR_LIPOPROTEIN"/>
    <property type="match status" value="1"/>
</dbReference>
<dbReference type="GO" id="GO:0003676">
    <property type="term" value="F:nucleic acid binding"/>
    <property type="evidence" value="ECO:0007669"/>
    <property type="project" value="InterPro"/>
</dbReference>
<sequence length="192" mass="22704">MWKSFKTFLNFIYITIFSILATSCHLSNQKTIVVFVKKVIDGDTIQIINENNELEIIRLYGIDTPETLKLRVNEDMIAKYENFYAQLAKKYLKEQIESSKNQIKISRITKDKFHRTVALIFKNNESLNLLMVKKGYARVAFIQAQNPKKPFYTSTNEQYEFYKELINIELKAKEIQKGIWTHKEADVFFKQL</sequence>
<dbReference type="InterPro" id="IPR035437">
    <property type="entry name" value="SNase_OB-fold_sf"/>
</dbReference>
<dbReference type="PROSITE" id="PS01123">
    <property type="entry name" value="TNASE_1"/>
    <property type="match status" value="1"/>
</dbReference>
<dbReference type="PROSITE" id="PS50830">
    <property type="entry name" value="TNASE_3"/>
    <property type="match status" value="1"/>
</dbReference>